<keyword evidence="1" id="KW-0472">Membrane</keyword>
<feature type="transmembrane region" description="Helical" evidence="1">
    <location>
        <begin position="132"/>
        <end position="151"/>
    </location>
</feature>
<dbReference type="NCBIfam" id="TIGR03732">
    <property type="entry name" value="lanti_perm_MutE"/>
    <property type="match status" value="1"/>
</dbReference>
<dbReference type="EMBL" id="JBGFFE010000001">
    <property type="protein sequence ID" value="MEY8762034.1"/>
    <property type="molecule type" value="Genomic_DNA"/>
</dbReference>
<gene>
    <name evidence="2" type="ORF">AB8S09_00040</name>
</gene>
<feature type="transmembrane region" description="Helical" evidence="1">
    <location>
        <begin position="46"/>
        <end position="66"/>
    </location>
</feature>
<dbReference type="Proteomes" id="UP001565220">
    <property type="component" value="Unassembled WGS sequence"/>
</dbReference>
<dbReference type="InterPro" id="IPR021205">
    <property type="entry name" value="Lanti_perm_SpaE/MutE/EpiE-like"/>
</dbReference>
<proteinExistence type="predicted"/>
<feature type="transmembrane region" description="Helical" evidence="1">
    <location>
        <begin position="20"/>
        <end position="40"/>
    </location>
</feature>
<feature type="transmembrane region" description="Helical" evidence="1">
    <location>
        <begin position="220"/>
        <end position="239"/>
    </location>
</feature>
<dbReference type="CDD" id="cd21807">
    <property type="entry name" value="ABC-2_lan_permease_MutE_EpiE-like"/>
    <property type="match status" value="1"/>
</dbReference>
<dbReference type="RefSeq" id="WP_369868280.1">
    <property type="nucleotide sequence ID" value="NZ_JBGFFE010000001.1"/>
</dbReference>
<name>A0ABV4DS07_9CLOT</name>
<evidence type="ECO:0000256" key="1">
    <source>
        <dbReference type="SAM" id="Phobius"/>
    </source>
</evidence>
<feature type="transmembrane region" description="Helical" evidence="1">
    <location>
        <begin position="163"/>
        <end position="186"/>
    </location>
</feature>
<comment type="caution">
    <text evidence="2">The sequence shown here is derived from an EMBL/GenBank/DDBJ whole genome shotgun (WGS) entry which is preliminary data.</text>
</comment>
<protein>
    <submittedName>
        <fullName evidence="2">Lantibiotic immunity ABC transporter MutE/EpiE family permease subunit</fullName>
    </submittedName>
</protein>
<reference evidence="2 3" key="1">
    <citation type="submission" date="2024-08" db="EMBL/GenBank/DDBJ databases">
        <title>Clostridium lapicellarii sp. nov., and Clostridium renhuaiense sp. nov., two species isolated from the mud in a fermentation cellar used for producing sauce-flavour Chinese liquors.</title>
        <authorList>
            <person name="Yang F."/>
            <person name="Wang H."/>
            <person name="Chen L.Q."/>
            <person name="Zhou N."/>
            <person name="Lu J.J."/>
            <person name="Pu X.X."/>
            <person name="Wan B."/>
            <person name="Wang L."/>
            <person name="Liu S.J."/>
        </authorList>
    </citation>
    <scope>NUCLEOTIDE SEQUENCE [LARGE SCALE GENOMIC DNA]</scope>
    <source>
        <strain evidence="2 3">MT-113</strain>
    </source>
</reference>
<evidence type="ECO:0000313" key="3">
    <source>
        <dbReference type="Proteomes" id="UP001565220"/>
    </source>
</evidence>
<keyword evidence="3" id="KW-1185">Reference proteome</keyword>
<organism evidence="2 3">
    <name type="scientific">Clostridium lapidicellarium</name>
    <dbReference type="NCBI Taxonomy" id="3240931"/>
    <lineage>
        <taxon>Bacteria</taxon>
        <taxon>Bacillati</taxon>
        <taxon>Bacillota</taxon>
        <taxon>Clostridia</taxon>
        <taxon>Eubacteriales</taxon>
        <taxon>Clostridiaceae</taxon>
        <taxon>Clostridium</taxon>
    </lineage>
</organism>
<keyword evidence="1" id="KW-0812">Transmembrane</keyword>
<feature type="transmembrane region" description="Helical" evidence="1">
    <location>
        <begin position="87"/>
        <end position="112"/>
    </location>
</feature>
<accession>A0ABV4DS07</accession>
<keyword evidence="1" id="KW-1133">Transmembrane helix</keyword>
<sequence>MAAYFKSEALKARHSFSKKLVFLAPAFTIAAVLFLSRAYFHQNVYNWWYVMILPGMISVVCTLVAGQDGKMKNMAVMSLPVDLKKVWMSKILLCMLIVVEASAVILAGAVVIGNLLGVGIFKLPLLNQFEGISVLVLTFLWQIPLCLFLGSKMGMFPTIIINMTAYMVLGILCAVKGLFWMVPYAIPARLMCPILKILPNGLPAAPGNQTFRPELLSKGVILPGIAITLVLLLVLVFVTSKWYERQEAR</sequence>
<evidence type="ECO:0000313" key="2">
    <source>
        <dbReference type="EMBL" id="MEY8762034.1"/>
    </source>
</evidence>